<proteinExistence type="predicted"/>
<dbReference type="PANTHER" id="PTHR24061:SF418">
    <property type="entry name" value="C-FAMILY ODORANT RECEPTOR OLFCQ19-RELATED"/>
    <property type="match status" value="1"/>
</dbReference>
<evidence type="ECO:0000259" key="7">
    <source>
        <dbReference type="Pfam" id="PF01094"/>
    </source>
</evidence>
<dbReference type="GO" id="GO:0004930">
    <property type="term" value="F:G protein-coupled receptor activity"/>
    <property type="evidence" value="ECO:0007669"/>
    <property type="project" value="InterPro"/>
</dbReference>
<dbReference type="GO" id="GO:0005886">
    <property type="term" value="C:plasma membrane"/>
    <property type="evidence" value="ECO:0007669"/>
    <property type="project" value="TreeGrafter"/>
</dbReference>
<accession>A0A9Q0DM80</accession>
<keyword evidence="9" id="KW-1185">Reference proteome</keyword>
<dbReference type="AlphaFoldDB" id="A0A9Q0DM80"/>
<comment type="caution">
    <text evidence="8">The sequence shown here is derived from an EMBL/GenBank/DDBJ whole genome shotgun (WGS) entry which is preliminary data.</text>
</comment>
<feature type="domain" description="Receptor ligand binding region" evidence="7">
    <location>
        <begin position="11"/>
        <end position="186"/>
    </location>
</feature>
<evidence type="ECO:0000313" key="9">
    <source>
        <dbReference type="Proteomes" id="UP001148018"/>
    </source>
</evidence>
<evidence type="ECO:0000256" key="5">
    <source>
        <dbReference type="ARBA" id="ARBA00023170"/>
    </source>
</evidence>
<evidence type="ECO:0000313" key="8">
    <source>
        <dbReference type="EMBL" id="KAJ3590131.1"/>
    </source>
</evidence>
<name>A0A9Q0DM80_9TELE</name>
<dbReference type="InterPro" id="IPR001828">
    <property type="entry name" value="ANF_lig-bd_rcpt"/>
</dbReference>
<dbReference type="InterPro" id="IPR028082">
    <property type="entry name" value="Peripla_BP_I"/>
</dbReference>
<protein>
    <recommendedName>
        <fullName evidence="7">Receptor ligand binding region domain-containing protein</fullName>
    </recommendedName>
</protein>
<evidence type="ECO:0000256" key="6">
    <source>
        <dbReference type="ARBA" id="ARBA00023180"/>
    </source>
</evidence>
<keyword evidence="2" id="KW-0812">Transmembrane</keyword>
<keyword evidence="6" id="KW-0325">Glycoprotein</keyword>
<evidence type="ECO:0000256" key="4">
    <source>
        <dbReference type="ARBA" id="ARBA00023136"/>
    </source>
</evidence>
<keyword evidence="3" id="KW-1133">Transmembrane helix</keyword>
<dbReference type="Gene3D" id="3.40.50.2300">
    <property type="match status" value="1"/>
</dbReference>
<dbReference type="InterPro" id="IPR000337">
    <property type="entry name" value="GPCR_3"/>
</dbReference>
<keyword evidence="5" id="KW-0675">Receptor</keyword>
<reference evidence="8" key="1">
    <citation type="submission" date="2022-07" db="EMBL/GenBank/DDBJ databases">
        <title>Chromosome-level genome of Muraenolepis orangiensis.</title>
        <authorList>
            <person name="Kim J."/>
        </authorList>
    </citation>
    <scope>NUCLEOTIDE SEQUENCE</scope>
    <source>
        <strain evidence="8">KU_S4_2022</strain>
        <tissue evidence="8">Muscle</tissue>
    </source>
</reference>
<comment type="subcellular location">
    <subcellularLocation>
        <location evidence="1">Membrane</location>
        <topology evidence="1">Multi-pass membrane protein</topology>
    </subcellularLocation>
</comment>
<dbReference type="PRINTS" id="PR00248">
    <property type="entry name" value="GPCRMGR"/>
</dbReference>
<sequence>MIPFAMGFRQAQTMAFAVDEINGNSKLLPNISLGYSLYDSCSKLGISFRAALSMASGRGEPFQLNESCHGNPPVLGIVGDSSSTRTIAISSILSLYRVPMVSYFATCSCLSDRRQFPSFFRTIPSDAFQVRAMLQILRRFDWTWFGLLMSDDDYGLHAARSFQSDLAQSGGSCLAYLEVLPRGNDEAELRPNHFAMLLPGSVALNAINTTMVFPRTQEIQRTKVIPKAVWRSIQDQSEGRPMKVREHRKHRVKEKSSRKLSSELLALTIGVNLCWKNTTAVTMVKHAPPTENDAKMIPKTS</sequence>
<evidence type="ECO:0000256" key="1">
    <source>
        <dbReference type="ARBA" id="ARBA00004141"/>
    </source>
</evidence>
<dbReference type="PANTHER" id="PTHR24061">
    <property type="entry name" value="CALCIUM-SENSING RECEPTOR-RELATED"/>
    <property type="match status" value="1"/>
</dbReference>
<evidence type="ECO:0000256" key="3">
    <source>
        <dbReference type="ARBA" id="ARBA00022989"/>
    </source>
</evidence>
<gene>
    <name evidence="8" type="ORF">NHX12_008085</name>
</gene>
<dbReference type="OrthoDB" id="5984008at2759"/>
<dbReference type="InterPro" id="IPR000068">
    <property type="entry name" value="GPCR_3_Ca_sens_rcpt-rel"/>
</dbReference>
<organism evidence="8 9">
    <name type="scientific">Muraenolepis orangiensis</name>
    <name type="common">Patagonian moray cod</name>
    <dbReference type="NCBI Taxonomy" id="630683"/>
    <lineage>
        <taxon>Eukaryota</taxon>
        <taxon>Metazoa</taxon>
        <taxon>Chordata</taxon>
        <taxon>Craniata</taxon>
        <taxon>Vertebrata</taxon>
        <taxon>Euteleostomi</taxon>
        <taxon>Actinopterygii</taxon>
        <taxon>Neopterygii</taxon>
        <taxon>Teleostei</taxon>
        <taxon>Neoteleostei</taxon>
        <taxon>Acanthomorphata</taxon>
        <taxon>Zeiogadaria</taxon>
        <taxon>Gadariae</taxon>
        <taxon>Gadiformes</taxon>
        <taxon>Muraenolepidoidei</taxon>
        <taxon>Muraenolepididae</taxon>
        <taxon>Muraenolepis</taxon>
    </lineage>
</organism>
<dbReference type="SUPFAM" id="SSF53822">
    <property type="entry name" value="Periplasmic binding protein-like I"/>
    <property type="match status" value="1"/>
</dbReference>
<dbReference type="Pfam" id="PF01094">
    <property type="entry name" value="ANF_receptor"/>
    <property type="match status" value="1"/>
</dbReference>
<keyword evidence="4" id="KW-0472">Membrane</keyword>
<dbReference type="EMBL" id="JANIIK010000114">
    <property type="protein sequence ID" value="KAJ3590131.1"/>
    <property type="molecule type" value="Genomic_DNA"/>
</dbReference>
<evidence type="ECO:0000256" key="2">
    <source>
        <dbReference type="ARBA" id="ARBA00022692"/>
    </source>
</evidence>
<dbReference type="Proteomes" id="UP001148018">
    <property type="component" value="Unassembled WGS sequence"/>
</dbReference>